<feature type="region of interest" description="Disordered" evidence="1">
    <location>
        <begin position="333"/>
        <end position="361"/>
    </location>
</feature>
<feature type="region of interest" description="Disordered" evidence="1">
    <location>
        <begin position="291"/>
        <end position="321"/>
    </location>
</feature>
<dbReference type="GO" id="GO:0003729">
    <property type="term" value="F:mRNA binding"/>
    <property type="evidence" value="ECO:0007669"/>
    <property type="project" value="TreeGrafter"/>
</dbReference>
<dbReference type="PANTHER" id="PTHR31027:SF2">
    <property type="entry name" value="LEBERCILIN DOMAIN-CONTAINING PROTEIN"/>
    <property type="match status" value="1"/>
</dbReference>
<evidence type="ECO:0000313" key="2">
    <source>
        <dbReference type="EMBL" id="RKP14690.1"/>
    </source>
</evidence>
<dbReference type="GO" id="GO:0005783">
    <property type="term" value="C:endoplasmic reticulum"/>
    <property type="evidence" value="ECO:0007669"/>
    <property type="project" value="TreeGrafter"/>
</dbReference>
<keyword evidence="3" id="KW-1185">Reference proteome</keyword>
<dbReference type="GO" id="GO:0042175">
    <property type="term" value="C:nuclear outer membrane-endoplasmic reticulum membrane network"/>
    <property type="evidence" value="ECO:0007669"/>
    <property type="project" value="TreeGrafter"/>
</dbReference>
<reference evidence="3" key="1">
    <citation type="journal article" date="2018" name="Nat. Microbiol.">
        <title>Leveraging single-cell genomics to expand the fungal tree of life.</title>
        <authorList>
            <person name="Ahrendt S.R."/>
            <person name="Quandt C.A."/>
            <person name="Ciobanu D."/>
            <person name="Clum A."/>
            <person name="Salamov A."/>
            <person name="Andreopoulos B."/>
            <person name="Cheng J.F."/>
            <person name="Woyke T."/>
            <person name="Pelin A."/>
            <person name="Henrissat B."/>
            <person name="Reynolds N.K."/>
            <person name="Benny G.L."/>
            <person name="Smith M.E."/>
            <person name="James T.Y."/>
            <person name="Grigoriev I.V."/>
        </authorList>
    </citation>
    <scope>NUCLEOTIDE SEQUENCE [LARGE SCALE GENOMIC DNA]</scope>
</reference>
<sequence>MSNPPAQPVKRPQRPDPEVHHRALELADATIERLRKELSQLGSGQVTSSTSADADRTALRNQIRELEAQIRAKGGVVTQSLPTVLRDLETSKTSGKTTPSGTGSVEDCDKRIHDLEKQVNTEKLSLLQERKAVAEISALKRTRRSLIESPASKDTPIQGKDMSVDEMNSAIREAQKSLDQLAKSREEETARRSDARDRKSKAQKDLDEAYEAKRALVRDHRQATEAFLKFQAEERKRREVLAKERRAEEARERLEEAARQEREEAEAPAFEAELETCTTLSRLLGSLIGSAPTADDTMATSTKPSSVSLGTPNARPVDEGNIPVGKVLQKKGEREESYFMGKGTSGRKASGTPGKSSRGPVPFKLPLSVMEQLWDLKIDVPVSLTDVPKALEALGAKRQWYLDNQERVTNDRKAKAERRIEEIMSKASTGQQVSTSMA</sequence>
<accession>A0A4P9Y9I7</accession>
<evidence type="ECO:0000313" key="3">
    <source>
        <dbReference type="Proteomes" id="UP000267251"/>
    </source>
</evidence>
<proteinExistence type="predicted"/>
<feature type="compositionally biased region" description="Low complexity" evidence="1">
    <location>
        <begin position="91"/>
        <end position="104"/>
    </location>
</feature>
<dbReference type="GO" id="GO:1990904">
    <property type="term" value="C:ribonucleoprotein complex"/>
    <property type="evidence" value="ECO:0007669"/>
    <property type="project" value="TreeGrafter"/>
</dbReference>
<feature type="compositionally biased region" description="Polar residues" evidence="1">
    <location>
        <begin position="298"/>
        <end position="311"/>
    </location>
</feature>
<dbReference type="InterPro" id="IPR039604">
    <property type="entry name" value="Bfr1"/>
</dbReference>
<feature type="region of interest" description="Disordered" evidence="1">
    <location>
        <begin position="1"/>
        <end position="20"/>
    </location>
</feature>
<organism evidence="2 3">
    <name type="scientific">Piptocephalis cylindrospora</name>
    <dbReference type="NCBI Taxonomy" id="1907219"/>
    <lineage>
        <taxon>Eukaryota</taxon>
        <taxon>Fungi</taxon>
        <taxon>Fungi incertae sedis</taxon>
        <taxon>Zoopagomycota</taxon>
        <taxon>Zoopagomycotina</taxon>
        <taxon>Zoopagomycetes</taxon>
        <taxon>Zoopagales</taxon>
        <taxon>Piptocephalidaceae</taxon>
        <taxon>Piptocephalis</taxon>
    </lineage>
</organism>
<dbReference type="EMBL" id="KZ987802">
    <property type="protein sequence ID" value="RKP14690.1"/>
    <property type="molecule type" value="Genomic_DNA"/>
</dbReference>
<name>A0A4P9Y9I7_9FUNG</name>
<gene>
    <name evidence="2" type="ORF">BJ684DRAFT_18920</name>
</gene>
<dbReference type="OrthoDB" id="2195113at2759"/>
<evidence type="ECO:0008006" key="4">
    <source>
        <dbReference type="Google" id="ProtNLM"/>
    </source>
</evidence>
<dbReference type="Proteomes" id="UP000267251">
    <property type="component" value="Unassembled WGS sequence"/>
</dbReference>
<protein>
    <recommendedName>
        <fullName evidence="4">Nuclear segregation protein Bfr1</fullName>
    </recommendedName>
</protein>
<dbReference type="GO" id="GO:0008298">
    <property type="term" value="P:intracellular mRNA localization"/>
    <property type="evidence" value="ECO:0007669"/>
    <property type="project" value="TreeGrafter"/>
</dbReference>
<feature type="region of interest" description="Disordered" evidence="1">
    <location>
        <begin position="238"/>
        <end position="272"/>
    </location>
</feature>
<feature type="compositionally biased region" description="Polar residues" evidence="1">
    <location>
        <begin position="40"/>
        <end position="52"/>
    </location>
</feature>
<feature type="compositionally biased region" description="Basic and acidic residues" evidence="1">
    <location>
        <begin position="182"/>
        <end position="207"/>
    </location>
</feature>
<evidence type="ECO:0000256" key="1">
    <source>
        <dbReference type="SAM" id="MobiDB-lite"/>
    </source>
</evidence>
<dbReference type="AlphaFoldDB" id="A0A4P9Y9I7"/>
<feature type="region of interest" description="Disordered" evidence="1">
    <location>
        <begin position="87"/>
        <end position="109"/>
    </location>
</feature>
<feature type="region of interest" description="Disordered" evidence="1">
    <location>
        <begin position="142"/>
        <end position="207"/>
    </location>
</feature>
<dbReference type="PANTHER" id="PTHR31027">
    <property type="entry name" value="NUCLEAR SEGREGATION PROTEIN BFR1"/>
    <property type="match status" value="1"/>
</dbReference>
<feature type="region of interest" description="Disordered" evidence="1">
    <location>
        <begin position="38"/>
        <end position="57"/>
    </location>
</feature>
<feature type="compositionally biased region" description="Basic and acidic residues" evidence="1">
    <location>
        <begin position="238"/>
        <end position="262"/>
    </location>
</feature>